<dbReference type="RefSeq" id="WP_098195787.1">
    <property type="nucleotide sequence ID" value="NZ_CP023777.1"/>
</dbReference>
<dbReference type="AlphaFoldDB" id="A0A291QZP0"/>
<evidence type="ECO:0000313" key="2">
    <source>
        <dbReference type="Proteomes" id="UP000220133"/>
    </source>
</evidence>
<sequence>MKEIQALLDVTLPFATELLEKYGEFYPIAAAMQGDGSIMHIGSFDGNEYPTAEKLIEDLKEVFRESTKLIAGVILFDVNVINPEIGEPVDAITAWVESADMDTAFFFYHPYARDEKGQLSFKKGWLAVKEKEVFER</sequence>
<dbReference type="Proteomes" id="UP000220133">
    <property type="component" value="Chromosome"/>
</dbReference>
<proteinExistence type="predicted"/>
<organism evidence="1 2">
    <name type="scientific">Chitinophaga caeni</name>
    <dbReference type="NCBI Taxonomy" id="2029983"/>
    <lineage>
        <taxon>Bacteria</taxon>
        <taxon>Pseudomonadati</taxon>
        <taxon>Bacteroidota</taxon>
        <taxon>Chitinophagia</taxon>
        <taxon>Chitinophagales</taxon>
        <taxon>Chitinophagaceae</taxon>
        <taxon>Chitinophaga</taxon>
    </lineage>
</organism>
<dbReference type="OrthoDB" id="673682at2"/>
<protein>
    <submittedName>
        <fullName evidence="1">Uncharacterized protein</fullName>
    </submittedName>
</protein>
<evidence type="ECO:0000313" key="1">
    <source>
        <dbReference type="EMBL" id="ATL49420.1"/>
    </source>
</evidence>
<dbReference type="EMBL" id="CP023777">
    <property type="protein sequence ID" value="ATL49420.1"/>
    <property type="molecule type" value="Genomic_DNA"/>
</dbReference>
<name>A0A291QZP0_9BACT</name>
<keyword evidence="2" id="KW-1185">Reference proteome</keyword>
<dbReference type="KEGG" id="cbae:COR50_20810"/>
<accession>A0A291QZP0</accession>
<gene>
    <name evidence="1" type="ORF">COR50_20810</name>
</gene>
<reference evidence="1 2" key="1">
    <citation type="submission" date="2017-10" db="EMBL/GenBank/DDBJ databases">
        <title>Paenichitinophaga pekingensis gen. nov., sp. nov., isolated from activated sludge.</title>
        <authorList>
            <person name="Jin D."/>
            <person name="Kong X."/>
            <person name="Deng Y."/>
            <person name="Bai Z."/>
        </authorList>
    </citation>
    <scope>NUCLEOTIDE SEQUENCE [LARGE SCALE GENOMIC DNA]</scope>
    <source>
        <strain evidence="1 2">13</strain>
    </source>
</reference>